<organism evidence="1 2">
    <name type="scientific">Thalassobius vesicularis</name>
    <dbReference type="NCBI Taxonomy" id="1294297"/>
    <lineage>
        <taxon>Bacteria</taxon>
        <taxon>Pseudomonadati</taxon>
        <taxon>Pseudomonadota</taxon>
        <taxon>Alphaproteobacteria</taxon>
        <taxon>Rhodobacterales</taxon>
        <taxon>Roseobacteraceae</taxon>
        <taxon>Thalassovita</taxon>
    </lineage>
</organism>
<comment type="caution">
    <text evidence="1">The sequence shown here is derived from an EMBL/GenBank/DDBJ whole genome shotgun (WGS) entry which is preliminary data.</text>
</comment>
<sequence length="79" mass="8962">MDVIEVGISQMHENPATRRVTGVVTLLTAGRHIVLHCQTEYPADGRNRAALVQDALRQLSRMPEYRHMDRPLRCRLVAA</sequence>
<proteinExistence type="predicted"/>
<accession>A0A4S3MB56</accession>
<evidence type="ECO:0000313" key="1">
    <source>
        <dbReference type="EMBL" id="THD74120.1"/>
    </source>
</evidence>
<reference evidence="1 2" key="1">
    <citation type="submission" date="2019-04" db="EMBL/GenBank/DDBJ databases">
        <title>Draft genome sequence of Youngimonas vesicularis.</title>
        <authorList>
            <person name="Hameed A."/>
        </authorList>
    </citation>
    <scope>NUCLEOTIDE SEQUENCE [LARGE SCALE GENOMIC DNA]</scope>
    <source>
        <strain evidence="1 2">CC-AMW-E</strain>
    </source>
</reference>
<dbReference type="Proteomes" id="UP000306113">
    <property type="component" value="Unassembled WGS sequence"/>
</dbReference>
<dbReference type="EMBL" id="SSMD01000004">
    <property type="protein sequence ID" value="THD74120.1"/>
    <property type="molecule type" value="Genomic_DNA"/>
</dbReference>
<dbReference type="OrthoDB" id="7745050at2"/>
<dbReference type="RefSeq" id="WP_136339329.1">
    <property type="nucleotide sequence ID" value="NZ_SSMD01000004.1"/>
</dbReference>
<gene>
    <name evidence="1" type="ORF">E7681_11000</name>
</gene>
<dbReference type="AlphaFoldDB" id="A0A4S3MB56"/>
<evidence type="ECO:0000313" key="2">
    <source>
        <dbReference type="Proteomes" id="UP000306113"/>
    </source>
</evidence>
<protein>
    <submittedName>
        <fullName evidence="1">Uncharacterized protein</fullName>
    </submittedName>
</protein>
<name>A0A4S3MB56_9RHOB</name>
<keyword evidence="2" id="KW-1185">Reference proteome</keyword>